<dbReference type="Pfam" id="PF02902">
    <property type="entry name" value="Peptidase_C48"/>
    <property type="match status" value="1"/>
</dbReference>
<organism evidence="6 7">
    <name type="scientific">Glossina brevipalpis</name>
    <dbReference type="NCBI Taxonomy" id="37001"/>
    <lineage>
        <taxon>Eukaryota</taxon>
        <taxon>Metazoa</taxon>
        <taxon>Ecdysozoa</taxon>
        <taxon>Arthropoda</taxon>
        <taxon>Hexapoda</taxon>
        <taxon>Insecta</taxon>
        <taxon>Pterygota</taxon>
        <taxon>Neoptera</taxon>
        <taxon>Endopterygota</taxon>
        <taxon>Diptera</taxon>
        <taxon>Brachycera</taxon>
        <taxon>Muscomorpha</taxon>
        <taxon>Hippoboscoidea</taxon>
        <taxon>Glossinidae</taxon>
        <taxon>Glossina</taxon>
    </lineage>
</organism>
<protein>
    <recommendedName>
        <fullName evidence="5">Ubiquitin-like protease family profile domain-containing protein</fullName>
    </recommendedName>
</protein>
<sequence length="245" mass="27774">MDLDDIHVIDFASYSFRRVVLGFPKCEKMNQAEILVQNEDFIYLIVFLNQEGSVLRRENCLTATDSGKANFNALKNKVNGRDLNPLNPLNLVLDSLTVPICTGKHWPQAIICNPNLNKEKIRQIPEMDSMKQTGVERVAGNQRKFLESAYRHRGAPEMRITAEVLRFTVVHVPQQENKTDCGVFVLQNTLHYLIHKSAVCDAAYHLVMVGVSRKKPSIPSGRWLTRSKSSPGIEGTLTVFRPWDI</sequence>
<dbReference type="GO" id="GO:0006508">
    <property type="term" value="P:proteolysis"/>
    <property type="evidence" value="ECO:0007669"/>
    <property type="project" value="UniProtKB-KW"/>
</dbReference>
<evidence type="ECO:0000259" key="5">
    <source>
        <dbReference type="PROSITE" id="PS50600"/>
    </source>
</evidence>
<dbReference type="GO" id="GO:0016926">
    <property type="term" value="P:protein desumoylation"/>
    <property type="evidence" value="ECO:0007669"/>
    <property type="project" value="UniProtKB-ARBA"/>
</dbReference>
<dbReference type="PANTHER" id="PTHR46915">
    <property type="entry name" value="UBIQUITIN-LIKE PROTEASE 4-RELATED"/>
    <property type="match status" value="1"/>
</dbReference>
<name>A0A1A9WW24_9MUSC</name>
<dbReference type="AlphaFoldDB" id="A0A1A9WW24"/>
<evidence type="ECO:0000256" key="2">
    <source>
        <dbReference type="ARBA" id="ARBA00022670"/>
    </source>
</evidence>
<proteinExistence type="inferred from homology"/>
<reference evidence="6" key="2">
    <citation type="submission" date="2020-05" db="UniProtKB">
        <authorList>
            <consortium name="EnsemblMetazoa"/>
        </authorList>
    </citation>
    <scope>IDENTIFICATION</scope>
    <source>
        <strain evidence="6">IAEA</strain>
    </source>
</reference>
<evidence type="ECO:0000256" key="4">
    <source>
        <dbReference type="ARBA" id="ARBA00022807"/>
    </source>
</evidence>
<dbReference type="STRING" id="37001.A0A1A9WW24"/>
<keyword evidence="2" id="KW-0645">Protease</keyword>
<reference evidence="7" key="1">
    <citation type="submission" date="2014-03" db="EMBL/GenBank/DDBJ databases">
        <authorList>
            <person name="Aksoy S."/>
            <person name="Warren W."/>
            <person name="Wilson R.K."/>
        </authorList>
    </citation>
    <scope>NUCLEOTIDE SEQUENCE [LARGE SCALE GENOMIC DNA]</scope>
    <source>
        <strain evidence="7">IAEA</strain>
    </source>
</reference>
<dbReference type="Proteomes" id="UP000091820">
    <property type="component" value="Unassembled WGS sequence"/>
</dbReference>
<comment type="similarity">
    <text evidence="1">Belongs to the peptidase C48 family.</text>
</comment>
<evidence type="ECO:0000256" key="1">
    <source>
        <dbReference type="ARBA" id="ARBA00005234"/>
    </source>
</evidence>
<dbReference type="Gene3D" id="3.30.310.130">
    <property type="entry name" value="Ubiquitin-related"/>
    <property type="match status" value="1"/>
</dbReference>
<evidence type="ECO:0000256" key="3">
    <source>
        <dbReference type="ARBA" id="ARBA00022801"/>
    </source>
</evidence>
<dbReference type="VEuPathDB" id="VectorBase:GBRI034591"/>
<dbReference type="EnsemblMetazoa" id="GBRI034591-RA">
    <property type="protein sequence ID" value="GBRI034591-PA"/>
    <property type="gene ID" value="GBRI034591"/>
</dbReference>
<keyword evidence="4" id="KW-0788">Thiol protease</keyword>
<feature type="domain" description="Ubiquitin-like protease family profile" evidence="5">
    <location>
        <begin position="1"/>
        <end position="192"/>
    </location>
</feature>
<evidence type="ECO:0000313" key="7">
    <source>
        <dbReference type="Proteomes" id="UP000091820"/>
    </source>
</evidence>
<dbReference type="InterPro" id="IPR038765">
    <property type="entry name" value="Papain-like_cys_pep_sf"/>
</dbReference>
<dbReference type="SUPFAM" id="SSF54001">
    <property type="entry name" value="Cysteine proteinases"/>
    <property type="match status" value="1"/>
</dbReference>
<dbReference type="PROSITE" id="PS50600">
    <property type="entry name" value="ULP_PROTEASE"/>
    <property type="match status" value="1"/>
</dbReference>
<accession>A0A1A9WW24</accession>
<dbReference type="PANTHER" id="PTHR46915:SF2">
    <property type="entry name" value="UBIQUITIN-LIKE PROTEASE 4"/>
    <property type="match status" value="1"/>
</dbReference>
<dbReference type="GO" id="GO:0008234">
    <property type="term" value="F:cysteine-type peptidase activity"/>
    <property type="evidence" value="ECO:0007669"/>
    <property type="project" value="UniProtKB-KW"/>
</dbReference>
<keyword evidence="3" id="KW-0378">Hydrolase</keyword>
<keyword evidence="7" id="KW-1185">Reference proteome</keyword>
<evidence type="ECO:0000313" key="6">
    <source>
        <dbReference type="EnsemblMetazoa" id="GBRI034591-PA"/>
    </source>
</evidence>
<dbReference type="Gene3D" id="1.10.418.20">
    <property type="match status" value="1"/>
</dbReference>
<dbReference type="InterPro" id="IPR003653">
    <property type="entry name" value="Peptidase_C48_C"/>
</dbReference>